<dbReference type="Pfam" id="PF00392">
    <property type="entry name" value="GntR"/>
    <property type="match status" value="1"/>
</dbReference>
<dbReference type="PROSITE" id="PS50949">
    <property type="entry name" value="HTH_GNTR"/>
    <property type="match status" value="1"/>
</dbReference>
<dbReference type="SUPFAM" id="SSF46785">
    <property type="entry name" value="Winged helix' DNA-binding domain"/>
    <property type="match status" value="1"/>
</dbReference>
<dbReference type="SMART" id="SM00345">
    <property type="entry name" value="HTH_GNTR"/>
    <property type="match status" value="1"/>
</dbReference>
<feature type="domain" description="HTH gntR-type" evidence="4">
    <location>
        <begin position="7"/>
        <end position="74"/>
    </location>
</feature>
<keyword evidence="3" id="KW-0804">Transcription</keyword>
<dbReference type="Gene3D" id="1.20.120.530">
    <property type="entry name" value="GntR ligand-binding domain-like"/>
    <property type="match status" value="1"/>
</dbReference>
<evidence type="ECO:0000313" key="6">
    <source>
        <dbReference type="Proteomes" id="UP000186469"/>
    </source>
</evidence>
<dbReference type="InterPro" id="IPR036390">
    <property type="entry name" value="WH_DNA-bd_sf"/>
</dbReference>
<evidence type="ECO:0000259" key="4">
    <source>
        <dbReference type="PROSITE" id="PS50949"/>
    </source>
</evidence>
<proteinExistence type="predicted"/>
<name>A0A1M7SN26_9BACT</name>
<keyword evidence="2 5" id="KW-0238">DNA-binding</keyword>
<keyword evidence="1" id="KW-0805">Transcription regulation</keyword>
<evidence type="ECO:0000313" key="5">
    <source>
        <dbReference type="EMBL" id="SHN59848.1"/>
    </source>
</evidence>
<dbReference type="EMBL" id="FRDI01000004">
    <property type="protein sequence ID" value="SHN59848.1"/>
    <property type="molecule type" value="Genomic_DNA"/>
</dbReference>
<dbReference type="GO" id="GO:0003677">
    <property type="term" value="F:DNA binding"/>
    <property type="evidence" value="ECO:0007669"/>
    <property type="project" value="UniProtKB-KW"/>
</dbReference>
<accession>A0A1M7SN26</accession>
<dbReference type="STRING" id="1121455.SAMN02745728_01059"/>
<dbReference type="AlphaFoldDB" id="A0A1M7SN26"/>
<dbReference type="RefSeq" id="WP_143145498.1">
    <property type="nucleotide sequence ID" value="NZ_FRDI01000004.1"/>
</dbReference>
<dbReference type="InterPro" id="IPR036388">
    <property type="entry name" value="WH-like_DNA-bd_sf"/>
</dbReference>
<sequence>MTTQSNSMKSLLAYSKIRDLIVSGDKLPGTHLVVADLESELQLGRGAIREALMRLDRSGLVKNIPYKGIVVAPPPQLREIEQIYKIRCELESTLTLEAMTKLTKKDFDELEKLLESFKNLNDVSETFFALDRKFHSIIYRASSMSHLCNIVDKMMDTIEVYLNLYQYENEDQTIFVNEHIQIVELLKTKNTKQLIPLIQNNIMGGLKLVNNAYGKIIHNQS</sequence>
<dbReference type="Proteomes" id="UP000186469">
    <property type="component" value="Unassembled WGS sequence"/>
</dbReference>
<dbReference type="GO" id="GO:0003700">
    <property type="term" value="F:DNA-binding transcription factor activity"/>
    <property type="evidence" value="ECO:0007669"/>
    <property type="project" value="InterPro"/>
</dbReference>
<dbReference type="PANTHER" id="PTHR43537:SF5">
    <property type="entry name" value="UXU OPERON TRANSCRIPTIONAL REGULATOR"/>
    <property type="match status" value="1"/>
</dbReference>
<dbReference type="SMART" id="SM00895">
    <property type="entry name" value="FCD"/>
    <property type="match status" value="1"/>
</dbReference>
<keyword evidence="6" id="KW-1185">Reference proteome</keyword>
<dbReference type="InterPro" id="IPR008920">
    <property type="entry name" value="TF_FadR/GntR_C"/>
</dbReference>
<dbReference type="Pfam" id="PF07729">
    <property type="entry name" value="FCD"/>
    <property type="match status" value="1"/>
</dbReference>
<dbReference type="InterPro" id="IPR011711">
    <property type="entry name" value="GntR_C"/>
</dbReference>
<evidence type="ECO:0000256" key="1">
    <source>
        <dbReference type="ARBA" id="ARBA00023015"/>
    </source>
</evidence>
<dbReference type="SUPFAM" id="SSF48008">
    <property type="entry name" value="GntR ligand-binding domain-like"/>
    <property type="match status" value="1"/>
</dbReference>
<dbReference type="PANTHER" id="PTHR43537">
    <property type="entry name" value="TRANSCRIPTIONAL REGULATOR, GNTR FAMILY"/>
    <property type="match status" value="1"/>
</dbReference>
<dbReference type="Gene3D" id="1.10.10.10">
    <property type="entry name" value="Winged helix-like DNA-binding domain superfamily/Winged helix DNA-binding domain"/>
    <property type="match status" value="1"/>
</dbReference>
<protein>
    <submittedName>
        <fullName evidence="5">DNA-binding transcriptional regulator, GntR family</fullName>
    </submittedName>
</protein>
<evidence type="ECO:0000256" key="2">
    <source>
        <dbReference type="ARBA" id="ARBA00023125"/>
    </source>
</evidence>
<organism evidence="5 6">
    <name type="scientific">Desulfovibrio litoralis DSM 11393</name>
    <dbReference type="NCBI Taxonomy" id="1121455"/>
    <lineage>
        <taxon>Bacteria</taxon>
        <taxon>Pseudomonadati</taxon>
        <taxon>Thermodesulfobacteriota</taxon>
        <taxon>Desulfovibrionia</taxon>
        <taxon>Desulfovibrionales</taxon>
        <taxon>Desulfovibrionaceae</taxon>
        <taxon>Desulfovibrio</taxon>
    </lineage>
</organism>
<reference evidence="5 6" key="1">
    <citation type="submission" date="2016-12" db="EMBL/GenBank/DDBJ databases">
        <authorList>
            <person name="Song W.-J."/>
            <person name="Kurnit D.M."/>
        </authorList>
    </citation>
    <scope>NUCLEOTIDE SEQUENCE [LARGE SCALE GENOMIC DNA]</scope>
    <source>
        <strain evidence="5 6">DSM 11393</strain>
    </source>
</reference>
<dbReference type="InterPro" id="IPR000524">
    <property type="entry name" value="Tscrpt_reg_HTH_GntR"/>
</dbReference>
<evidence type="ECO:0000256" key="3">
    <source>
        <dbReference type="ARBA" id="ARBA00023163"/>
    </source>
</evidence>
<gene>
    <name evidence="5" type="ORF">SAMN02745728_01059</name>
</gene>
<dbReference type="OrthoDB" id="5499567at2"/>